<dbReference type="AlphaFoldDB" id="A0A0W0SSP6"/>
<proteinExistence type="predicted"/>
<keyword evidence="1" id="KW-0472">Membrane</keyword>
<evidence type="ECO:0000313" key="3">
    <source>
        <dbReference type="Proteomes" id="UP000054736"/>
    </source>
</evidence>
<keyword evidence="3" id="KW-1185">Reference proteome</keyword>
<reference evidence="2 3" key="1">
    <citation type="submission" date="2015-11" db="EMBL/GenBank/DDBJ databases">
        <title>Genomic analysis of 38 Legionella species identifies large and diverse effector repertoires.</title>
        <authorList>
            <person name="Burstein D."/>
            <person name="Amaro F."/>
            <person name="Zusman T."/>
            <person name="Lifshitz Z."/>
            <person name="Cohen O."/>
            <person name="Gilbert J.A."/>
            <person name="Pupko T."/>
            <person name="Shuman H.A."/>
            <person name="Segal G."/>
        </authorList>
    </citation>
    <scope>NUCLEOTIDE SEQUENCE [LARGE SCALE GENOMIC DNA]</scope>
    <source>
        <strain evidence="2 3">ATCC 700990</strain>
    </source>
</reference>
<dbReference type="OrthoDB" id="5640839at2"/>
<gene>
    <name evidence="2" type="ORF">Ldro_2314</name>
</gene>
<comment type="caution">
    <text evidence="2">The sequence shown here is derived from an EMBL/GenBank/DDBJ whole genome shotgun (WGS) entry which is preliminary data.</text>
</comment>
<dbReference type="RefSeq" id="WP_058496575.1">
    <property type="nucleotide sequence ID" value="NZ_CAAAIU010000001.1"/>
</dbReference>
<keyword evidence="1" id="KW-0812">Transmembrane</keyword>
<protein>
    <submittedName>
        <fullName evidence="2">Uncharacterized protein</fullName>
    </submittedName>
</protein>
<evidence type="ECO:0000256" key="1">
    <source>
        <dbReference type="SAM" id="Phobius"/>
    </source>
</evidence>
<dbReference type="EMBL" id="LNXY01000027">
    <property type="protein sequence ID" value="KTC85989.1"/>
    <property type="molecule type" value="Genomic_DNA"/>
</dbReference>
<organism evidence="2 3">
    <name type="scientific">Legionella drozanskii LLAP-1</name>
    <dbReference type="NCBI Taxonomy" id="1212489"/>
    <lineage>
        <taxon>Bacteria</taxon>
        <taxon>Pseudomonadati</taxon>
        <taxon>Pseudomonadota</taxon>
        <taxon>Gammaproteobacteria</taxon>
        <taxon>Legionellales</taxon>
        <taxon>Legionellaceae</taxon>
        <taxon>Legionella</taxon>
    </lineage>
</organism>
<dbReference type="STRING" id="1212489.Ldro_2314"/>
<dbReference type="Proteomes" id="UP000054736">
    <property type="component" value="Unassembled WGS sequence"/>
</dbReference>
<feature type="transmembrane region" description="Helical" evidence="1">
    <location>
        <begin position="69"/>
        <end position="87"/>
    </location>
</feature>
<sequence length="89" mass="10082">MNIEPNKSKLNQYSSHREEIAEQADHVYQEAKKLGGQIYDEGRSQFDHLHGNIKEHSDKVVQKVHESPLSALTVAAGIGFLLGRLFLRK</sequence>
<keyword evidence="1" id="KW-1133">Transmembrane helix</keyword>
<name>A0A0W0SSP6_9GAMM</name>
<evidence type="ECO:0000313" key="2">
    <source>
        <dbReference type="EMBL" id="KTC85989.1"/>
    </source>
</evidence>
<accession>A0A0W0SSP6</accession>
<dbReference type="PATRIC" id="fig|1212489.4.peg.2441"/>